<evidence type="ECO:0000313" key="3">
    <source>
        <dbReference type="EMBL" id="MEC5384550.1"/>
    </source>
</evidence>
<dbReference type="Proteomes" id="UP001331561">
    <property type="component" value="Unassembled WGS sequence"/>
</dbReference>
<evidence type="ECO:0000256" key="1">
    <source>
        <dbReference type="SAM" id="SignalP"/>
    </source>
</evidence>
<dbReference type="RefSeq" id="WP_327597525.1">
    <property type="nucleotide sequence ID" value="NZ_JAYXHS010000001.1"/>
</dbReference>
<evidence type="ECO:0000313" key="4">
    <source>
        <dbReference type="Proteomes" id="UP001331561"/>
    </source>
</evidence>
<proteinExistence type="predicted"/>
<dbReference type="Pfam" id="PF07589">
    <property type="entry name" value="PEP-CTERM"/>
    <property type="match status" value="1"/>
</dbReference>
<evidence type="ECO:0000259" key="2">
    <source>
        <dbReference type="Pfam" id="PF07589"/>
    </source>
</evidence>
<keyword evidence="1" id="KW-0732">Signal</keyword>
<organism evidence="3 4">
    <name type="scientific">Uliginosibacterium silvisoli</name>
    <dbReference type="NCBI Taxonomy" id="3114758"/>
    <lineage>
        <taxon>Bacteria</taxon>
        <taxon>Pseudomonadati</taxon>
        <taxon>Pseudomonadota</taxon>
        <taxon>Betaproteobacteria</taxon>
        <taxon>Rhodocyclales</taxon>
        <taxon>Zoogloeaceae</taxon>
        <taxon>Uliginosibacterium</taxon>
    </lineage>
</organism>
<feature type="signal peptide" evidence="1">
    <location>
        <begin position="1"/>
        <end position="22"/>
    </location>
</feature>
<accession>A0ABU6JYX6</accession>
<protein>
    <submittedName>
        <fullName evidence="3">PEP-CTERM sorting domain-containing protein</fullName>
    </submittedName>
</protein>
<sequence>MKLHSRLIAAVLAAGFSFVVQRADAVLISGSFTGNAVRVSGLNPPFLSVRAGDVVTGSFSLDTSPFELIGGDGSTSAGFWYRDLSFPPRVPQPLHIVFEVPARAGSYELAGPAADVTLTQTSSGQGLELLTGYGGNTPWLALTLFGGPAAFFPALDLSGLHGGDVDLSRSYGAFGSRALSFDVVFSSFSFDPLSVPEPESLPLAATAIAALILAWRRRARV</sequence>
<dbReference type="EMBL" id="JAYXHS010000001">
    <property type="protein sequence ID" value="MEC5384550.1"/>
    <property type="molecule type" value="Genomic_DNA"/>
</dbReference>
<gene>
    <name evidence="3" type="ORF">VVD49_02390</name>
</gene>
<feature type="chain" id="PRO_5045687051" evidence="1">
    <location>
        <begin position="23"/>
        <end position="221"/>
    </location>
</feature>
<name>A0ABU6JYX6_9RHOO</name>
<comment type="caution">
    <text evidence="3">The sequence shown here is derived from an EMBL/GenBank/DDBJ whole genome shotgun (WGS) entry which is preliminary data.</text>
</comment>
<dbReference type="InterPro" id="IPR013424">
    <property type="entry name" value="Ice-binding_C"/>
</dbReference>
<keyword evidence="4" id="KW-1185">Reference proteome</keyword>
<reference evidence="3 4" key="1">
    <citation type="submission" date="2024-01" db="EMBL/GenBank/DDBJ databases">
        <title>Uliginosibacterium soil sp. nov.</title>
        <authorList>
            <person name="Lv Y."/>
        </authorList>
    </citation>
    <scope>NUCLEOTIDE SEQUENCE [LARGE SCALE GENOMIC DNA]</scope>
    <source>
        <strain evidence="3 4">H3</strain>
    </source>
</reference>
<feature type="domain" description="Ice-binding protein C-terminal" evidence="2">
    <location>
        <begin position="194"/>
        <end position="218"/>
    </location>
</feature>